<evidence type="ECO:0000313" key="1">
    <source>
        <dbReference type="EMBL" id="KKZ65627.1"/>
    </source>
</evidence>
<organism evidence="1 2">
    <name type="scientific">[Emmonsia] crescens</name>
    <dbReference type="NCBI Taxonomy" id="73230"/>
    <lineage>
        <taxon>Eukaryota</taxon>
        <taxon>Fungi</taxon>
        <taxon>Dikarya</taxon>
        <taxon>Ascomycota</taxon>
        <taxon>Pezizomycotina</taxon>
        <taxon>Eurotiomycetes</taxon>
        <taxon>Eurotiomycetidae</taxon>
        <taxon>Onygenales</taxon>
        <taxon>Ajellomycetaceae</taxon>
        <taxon>Emergomyces</taxon>
    </lineage>
</organism>
<protein>
    <submittedName>
        <fullName evidence="1">Uncharacterized protein</fullName>
    </submittedName>
</protein>
<dbReference type="Proteomes" id="UP000034164">
    <property type="component" value="Unassembled WGS sequence"/>
</dbReference>
<reference evidence="2" key="1">
    <citation type="journal article" date="2015" name="PLoS Genet.">
        <title>The dynamic genome and transcriptome of the human fungal pathogen Blastomyces and close relative Emmonsia.</title>
        <authorList>
            <person name="Munoz J.F."/>
            <person name="Gauthier G.M."/>
            <person name="Desjardins C.A."/>
            <person name="Gallo J.E."/>
            <person name="Holder J."/>
            <person name="Sullivan T.D."/>
            <person name="Marty A.J."/>
            <person name="Carmen J.C."/>
            <person name="Chen Z."/>
            <person name="Ding L."/>
            <person name="Gujja S."/>
            <person name="Magrini V."/>
            <person name="Misas E."/>
            <person name="Mitreva M."/>
            <person name="Priest M."/>
            <person name="Saif S."/>
            <person name="Whiston E.A."/>
            <person name="Young S."/>
            <person name="Zeng Q."/>
            <person name="Goldman W.E."/>
            <person name="Mardis E.R."/>
            <person name="Taylor J.W."/>
            <person name="McEwen J.G."/>
            <person name="Clay O.K."/>
            <person name="Klein B.S."/>
            <person name="Cuomo C.A."/>
        </authorList>
    </citation>
    <scope>NUCLEOTIDE SEQUENCE [LARGE SCALE GENOMIC DNA]</scope>
    <source>
        <strain evidence="2">UAMH 3008</strain>
    </source>
</reference>
<dbReference type="AlphaFoldDB" id="A0A0G2I4S8"/>
<evidence type="ECO:0000313" key="2">
    <source>
        <dbReference type="Proteomes" id="UP000034164"/>
    </source>
</evidence>
<name>A0A0G2I4S8_9EURO</name>
<accession>A0A0G2I4S8</accession>
<proteinExistence type="predicted"/>
<comment type="caution">
    <text evidence="1">The sequence shown here is derived from an EMBL/GenBank/DDBJ whole genome shotgun (WGS) entry which is preliminary data.</text>
</comment>
<dbReference type="OrthoDB" id="5330139at2759"/>
<gene>
    <name evidence="1" type="ORF">EMCG_08534</name>
</gene>
<dbReference type="EMBL" id="LCZI01000605">
    <property type="protein sequence ID" value="KKZ65627.1"/>
    <property type="molecule type" value="Genomic_DNA"/>
</dbReference>
<sequence>MFRCASRSRRIAVITRSFHWVTADFMNCDVKGNPASSSITTKVPIIIGNLDETYVLIDPQVGRALYTSFDAASTSVPSDICKLTFFHDSQHFGSEVSSYPRLHIPRNFPRQTDSNTSPATLFLTGKMYEIVLDGTPDAQFAEKASATGRDLEHVLDQLKDM</sequence>
<dbReference type="VEuPathDB" id="FungiDB:EMCG_08534"/>